<organism evidence="2 3">
    <name type="scientific">Diplocarpon coronariae</name>
    <dbReference type="NCBI Taxonomy" id="2795749"/>
    <lineage>
        <taxon>Eukaryota</taxon>
        <taxon>Fungi</taxon>
        <taxon>Dikarya</taxon>
        <taxon>Ascomycota</taxon>
        <taxon>Pezizomycotina</taxon>
        <taxon>Leotiomycetes</taxon>
        <taxon>Helotiales</taxon>
        <taxon>Drepanopezizaceae</taxon>
        <taxon>Diplocarpon</taxon>
    </lineage>
</organism>
<dbReference type="AlphaFoldDB" id="A0A218ZBQ4"/>
<gene>
    <name evidence="2" type="ORF">B2J93_3303</name>
</gene>
<feature type="compositionally biased region" description="Basic residues" evidence="1">
    <location>
        <begin position="156"/>
        <end position="179"/>
    </location>
</feature>
<dbReference type="STRING" id="503106.A0A218ZBQ4"/>
<feature type="compositionally biased region" description="Basic and acidic residues" evidence="1">
    <location>
        <begin position="53"/>
        <end position="66"/>
    </location>
</feature>
<dbReference type="Proteomes" id="UP000242519">
    <property type="component" value="Unassembled WGS sequence"/>
</dbReference>
<evidence type="ECO:0008006" key="4">
    <source>
        <dbReference type="Google" id="ProtNLM"/>
    </source>
</evidence>
<proteinExistence type="predicted"/>
<dbReference type="PANTHER" id="PTHR15410">
    <property type="entry name" value="HIRA-INTERACTING PROTEIN 3"/>
    <property type="match status" value="1"/>
</dbReference>
<feature type="region of interest" description="Disordered" evidence="1">
    <location>
        <begin position="37"/>
        <end position="371"/>
    </location>
</feature>
<feature type="compositionally biased region" description="Basic residues" evidence="1">
    <location>
        <begin position="256"/>
        <end position="266"/>
    </location>
</feature>
<feature type="compositionally biased region" description="Basic and acidic residues" evidence="1">
    <location>
        <begin position="274"/>
        <end position="295"/>
    </location>
</feature>
<feature type="compositionally biased region" description="Basic and acidic residues" evidence="1">
    <location>
        <begin position="195"/>
        <end position="206"/>
    </location>
</feature>
<feature type="region of interest" description="Disordered" evidence="1">
    <location>
        <begin position="443"/>
        <end position="529"/>
    </location>
</feature>
<dbReference type="InParanoid" id="A0A218ZBQ4"/>
<dbReference type="EMBL" id="MZNU01000077">
    <property type="protein sequence ID" value="OWP05172.1"/>
    <property type="molecule type" value="Genomic_DNA"/>
</dbReference>
<dbReference type="GO" id="GO:0005634">
    <property type="term" value="C:nucleus"/>
    <property type="evidence" value="ECO:0007669"/>
    <property type="project" value="TreeGrafter"/>
</dbReference>
<name>A0A218ZBQ4_9HELO</name>
<accession>A0A218ZBQ4</accession>
<reference evidence="2 3" key="1">
    <citation type="submission" date="2017-04" db="EMBL/GenBank/DDBJ databases">
        <title>Draft genome sequence of Marssonina coronaria NL1: causal agent of apple blotch.</title>
        <authorList>
            <person name="Cheng Q."/>
        </authorList>
    </citation>
    <scope>NUCLEOTIDE SEQUENCE [LARGE SCALE GENOMIC DNA]</scope>
    <source>
        <strain evidence="2 3">NL1</strain>
    </source>
</reference>
<keyword evidence="3" id="KW-1185">Reference proteome</keyword>
<comment type="caution">
    <text evidence="2">The sequence shown here is derived from an EMBL/GenBank/DDBJ whole genome shotgun (WGS) entry which is preliminary data.</text>
</comment>
<feature type="compositionally biased region" description="Acidic residues" evidence="1">
    <location>
        <begin position="496"/>
        <end position="505"/>
    </location>
</feature>
<evidence type="ECO:0000313" key="3">
    <source>
        <dbReference type="Proteomes" id="UP000242519"/>
    </source>
</evidence>
<dbReference type="PANTHER" id="PTHR15410:SF2">
    <property type="entry name" value="HIRA-INTERACTING PROTEIN 3"/>
    <property type="match status" value="1"/>
</dbReference>
<protein>
    <recommendedName>
        <fullName evidence="4">Transcriptional regulator</fullName>
    </recommendedName>
</protein>
<feature type="compositionally biased region" description="Basic and acidic residues" evidence="1">
    <location>
        <begin position="98"/>
        <end position="109"/>
    </location>
</feature>
<dbReference type="InterPro" id="IPR037647">
    <property type="entry name" value="HIRIP3"/>
</dbReference>
<evidence type="ECO:0000256" key="1">
    <source>
        <dbReference type="SAM" id="MobiDB-lite"/>
    </source>
</evidence>
<sequence length="529" mass="57419">MAPSDKNIAAAIARAVETLFADPELRETLTVRTARTKAEEGLGLDAGFLSTGKWKDRSKKSIRELVESLEEAESGPDSVVTSPKAERKKSAPVPTKAEPAEKGAKRGAAEPKAQSTKRQKKQHTPTEDETSELTDLSSEENGVSSLGDSDRSDAPKKRKGFKAKVKAAASKKAKSKTKVKSAEDELENDEPPDITTRHTEDSDSPRKKSQAKPKSKTPAKRQSKSDAEVRGRDESEGQDSDAPVPPKKTKATPNKKTTKAVPKKSARATANSDTDSHDEKPAPESVSTHKKETKDPLITTPLPDAKNTTLEPRPETGPGSESDESIVLDPSPKPKRQRVPQGEKKAKKPNAPKEPKASKSKAAALAKELSPAETQIKTLQAQLRKCGMKNIWQFEMKKYGDDSNAKIKHLQDALKEIGMVGRFSEQRAKEIKEQRELLADVEEVTAMDGRWGLNSGRRGRGAAPKKNFKATGEDDAESEDGGGKDRGNSNGKSDGQDEDGSESDEQPAARRPRARAELAFLADEEDSDE</sequence>
<evidence type="ECO:0000313" key="2">
    <source>
        <dbReference type="EMBL" id="OWP05172.1"/>
    </source>
</evidence>
<dbReference type="OrthoDB" id="552755at2759"/>
<feature type="compositionally biased region" description="Basic residues" evidence="1">
    <location>
        <begin position="207"/>
        <end position="222"/>
    </location>
</feature>
<feature type="compositionally biased region" description="Low complexity" evidence="1">
    <location>
        <begin position="360"/>
        <end position="371"/>
    </location>
</feature>
<feature type="compositionally biased region" description="Basic and acidic residues" evidence="1">
    <location>
        <begin position="223"/>
        <end position="235"/>
    </location>
</feature>